<dbReference type="Pfam" id="PF07949">
    <property type="entry name" value="YbbR"/>
    <property type="match status" value="3"/>
</dbReference>
<accession>A0A7S8IDP4</accession>
<protein>
    <recommendedName>
        <fullName evidence="4">YbbR-like domain-containing protein</fullName>
    </recommendedName>
</protein>
<dbReference type="AlphaFoldDB" id="A0A7S8IDP4"/>
<evidence type="ECO:0000256" key="1">
    <source>
        <dbReference type="SAM" id="Phobius"/>
    </source>
</evidence>
<name>A0A7S8IDP4_9CHLR</name>
<dbReference type="Gene3D" id="2.170.120.40">
    <property type="entry name" value="YbbR-like domain"/>
    <property type="match status" value="2"/>
</dbReference>
<dbReference type="KEGG" id="pmet:G4Y79_18970"/>
<dbReference type="PANTHER" id="PTHR37804:SF1">
    <property type="entry name" value="CDAA REGULATORY PROTEIN CDAR"/>
    <property type="match status" value="1"/>
</dbReference>
<feature type="transmembrane region" description="Helical" evidence="1">
    <location>
        <begin position="12"/>
        <end position="29"/>
    </location>
</feature>
<dbReference type="InterPro" id="IPR012505">
    <property type="entry name" value="YbbR"/>
</dbReference>
<reference evidence="2 3" key="1">
    <citation type="submission" date="2020-02" db="EMBL/GenBank/DDBJ databases">
        <authorList>
            <person name="Zheng R.K."/>
            <person name="Sun C.M."/>
        </authorList>
    </citation>
    <scope>NUCLEOTIDE SEQUENCE [LARGE SCALE GENOMIC DNA]</scope>
    <source>
        <strain evidence="3">rifampicinis</strain>
    </source>
</reference>
<dbReference type="InterPro" id="IPR053154">
    <property type="entry name" value="c-di-AMP_regulator"/>
</dbReference>
<evidence type="ECO:0000313" key="2">
    <source>
        <dbReference type="EMBL" id="QPC81751.1"/>
    </source>
</evidence>
<keyword evidence="1" id="KW-1133">Transmembrane helix</keyword>
<dbReference type="RefSeq" id="WP_195169822.1">
    <property type="nucleotide sequence ID" value="NZ_CP062983.1"/>
</dbReference>
<evidence type="ECO:0000313" key="3">
    <source>
        <dbReference type="Proteomes" id="UP000594468"/>
    </source>
</evidence>
<dbReference type="EMBL" id="CP062983">
    <property type="protein sequence ID" value="QPC81751.1"/>
    <property type="molecule type" value="Genomic_DNA"/>
</dbReference>
<proteinExistence type="predicted"/>
<sequence>MKNWQRKFTENVTWFAGALVLAFFVWYVATLQADPFVTRTFTAIPVIIDRADGLVITNTPSTDASIIITAQESVMNRLRREDIVIRADLMDLGPGVYTVPLRADVNRAVSVDDTRPTQITVELELVESGQKPVIIETTDPPVDITAEDPEISPLDVTVSGASSDVRSVVDVYGEVDLSEARSPIETLVTLIPRDENGRRVDGVTLDPATATVDVNLYRRDDVERLTVQPSLQLETSEEGYTLTTLRSEPTEIFVRGTSTALEALGDTVFTDAISLAGRTGNFEIEVPLNLRNDVIVLPSNDRTVTVYVGIEAQMGVLQLDGIPVDFLGLGQGLSSESSTDTISVVINGPRILLDSLTNEDVHAVVDLSGLQPGPHDVRPAVNLTRGQADVESIIPLPETLDIVITADATPADEVDIDAEATASPTPTEDG</sequence>
<dbReference type="Proteomes" id="UP000594468">
    <property type="component" value="Chromosome"/>
</dbReference>
<dbReference type="Gene3D" id="2.170.120.30">
    <property type="match status" value="2"/>
</dbReference>
<keyword evidence="1" id="KW-0812">Transmembrane</keyword>
<evidence type="ECO:0008006" key="4">
    <source>
        <dbReference type="Google" id="ProtNLM"/>
    </source>
</evidence>
<keyword evidence="1" id="KW-0472">Membrane</keyword>
<dbReference type="PANTHER" id="PTHR37804">
    <property type="entry name" value="CDAA REGULATORY PROTEIN CDAR"/>
    <property type="match status" value="1"/>
</dbReference>
<gene>
    <name evidence="2" type="ORF">G4Y79_18970</name>
</gene>
<keyword evidence="3" id="KW-1185">Reference proteome</keyword>
<organism evidence="2 3">
    <name type="scientific">Phototrophicus methaneseepsis</name>
    <dbReference type="NCBI Taxonomy" id="2710758"/>
    <lineage>
        <taxon>Bacteria</taxon>
        <taxon>Bacillati</taxon>
        <taxon>Chloroflexota</taxon>
        <taxon>Candidatus Thermofontia</taxon>
        <taxon>Phototrophicales</taxon>
        <taxon>Phototrophicaceae</taxon>
        <taxon>Phototrophicus</taxon>
    </lineage>
</organism>